<evidence type="ECO:0000256" key="1">
    <source>
        <dbReference type="SAM" id="SignalP"/>
    </source>
</evidence>
<comment type="caution">
    <text evidence="2">The sequence shown here is derived from an EMBL/GenBank/DDBJ whole genome shotgun (WGS) entry which is preliminary data.</text>
</comment>
<sequence>MKIVCTLAMFFLMLSGVFAQEKSIFSQGVEGCYEDYYIAFHERGADPIPDGEHEVVFVVLNQGKSDCFMGKATVKDGKVALPVYIQKDDEAYVPAERMFKSLDMEWVAKQDINRLYEITDGMTNIFQTQEKYHIRLFFHTFIHPDHRNNKKAPPAQELLKEEEN</sequence>
<feature type="chain" id="PRO_5002653412" description="Lipoprotein" evidence="1">
    <location>
        <begin position="20"/>
        <end position="164"/>
    </location>
</feature>
<evidence type="ECO:0000313" key="3">
    <source>
        <dbReference type="Proteomes" id="UP000003919"/>
    </source>
</evidence>
<dbReference type="AlphaFoldDB" id="A3I218"/>
<keyword evidence="1" id="KW-0732">Signal</keyword>
<proteinExistence type="predicted"/>
<dbReference type="Proteomes" id="UP000003919">
    <property type="component" value="Chromosome"/>
</dbReference>
<feature type="signal peptide" evidence="1">
    <location>
        <begin position="1"/>
        <end position="19"/>
    </location>
</feature>
<evidence type="ECO:0000313" key="2">
    <source>
        <dbReference type="EMBL" id="EAZ79422.2"/>
    </source>
</evidence>
<protein>
    <recommendedName>
        <fullName evidence="4">Lipoprotein</fullName>
    </recommendedName>
</protein>
<dbReference type="HOGENOM" id="CLU_1615541_0_0_10"/>
<dbReference type="RefSeq" id="WP_008198599.1">
    <property type="nucleotide sequence ID" value="NZ_CM001023.1"/>
</dbReference>
<gene>
    <name evidence="2" type="ORF">ALPR1_04248</name>
</gene>
<dbReference type="OrthoDB" id="823781at2"/>
<dbReference type="EMBL" id="CM001023">
    <property type="protein sequence ID" value="EAZ79422.2"/>
    <property type="molecule type" value="Genomic_DNA"/>
</dbReference>
<accession>A3I218</accession>
<reference evidence="2 3" key="1">
    <citation type="journal article" date="2011" name="J. Bacteriol.">
        <title>Complete genome sequence of Algoriphagus sp. PR1, bacterial prey of a colony-forming choanoflagellate.</title>
        <authorList>
            <person name="Alegado R.A."/>
            <person name="Ferriera S."/>
            <person name="Nusbaum C."/>
            <person name="Young S.K."/>
            <person name="Zeng Q."/>
            <person name="Imamovic A."/>
            <person name="Fairclough S.R."/>
            <person name="King N."/>
        </authorList>
    </citation>
    <scope>NUCLEOTIDE SEQUENCE [LARGE SCALE GENOMIC DNA]</scope>
    <source>
        <strain evidence="2 3">PR1</strain>
    </source>
</reference>
<dbReference type="EMBL" id="AAXU02000001">
    <property type="protein sequence ID" value="EAZ79422.2"/>
    <property type="molecule type" value="Genomic_DNA"/>
</dbReference>
<dbReference type="STRING" id="388413.ALPR1_04248"/>
<organism evidence="2 3">
    <name type="scientific">Algoriphagus machipongonensis</name>
    <dbReference type="NCBI Taxonomy" id="388413"/>
    <lineage>
        <taxon>Bacteria</taxon>
        <taxon>Pseudomonadati</taxon>
        <taxon>Bacteroidota</taxon>
        <taxon>Cytophagia</taxon>
        <taxon>Cytophagales</taxon>
        <taxon>Cyclobacteriaceae</taxon>
        <taxon>Algoriphagus</taxon>
    </lineage>
</organism>
<keyword evidence="3" id="KW-1185">Reference proteome</keyword>
<name>A3I218_9BACT</name>
<evidence type="ECO:0008006" key="4">
    <source>
        <dbReference type="Google" id="ProtNLM"/>
    </source>
</evidence>